<feature type="non-terminal residue" evidence="4">
    <location>
        <position position="1"/>
    </location>
</feature>
<feature type="chain" id="PRO_5047143076" evidence="1">
    <location>
        <begin position="24"/>
        <end position="386"/>
    </location>
</feature>
<proteinExistence type="predicted"/>
<organism evidence="4 5">
    <name type="scientific">Goodea atripinnis</name>
    <dbReference type="NCBI Taxonomy" id="208336"/>
    <lineage>
        <taxon>Eukaryota</taxon>
        <taxon>Metazoa</taxon>
        <taxon>Chordata</taxon>
        <taxon>Craniata</taxon>
        <taxon>Vertebrata</taxon>
        <taxon>Euteleostomi</taxon>
        <taxon>Actinopterygii</taxon>
        <taxon>Neopterygii</taxon>
        <taxon>Teleostei</taxon>
        <taxon>Neoteleostei</taxon>
        <taxon>Acanthomorphata</taxon>
        <taxon>Ovalentaria</taxon>
        <taxon>Atherinomorphae</taxon>
        <taxon>Cyprinodontiformes</taxon>
        <taxon>Goodeidae</taxon>
        <taxon>Goodea</taxon>
    </lineage>
</organism>
<feature type="domain" description="Cep192-like" evidence="2">
    <location>
        <begin position="314"/>
        <end position="371"/>
    </location>
</feature>
<dbReference type="PANTHER" id="PTHR16029">
    <property type="entry name" value="CENTROSOMAL PROTEIN OF 192 KDA"/>
    <property type="match status" value="1"/>
</dbReference>
<evidence type="ECO:0000259" key="2">
    <source>
        <dbReference type="Pfam" id="PF22065"/>
    </source>
</evidence>
<dbReference type="Proteomes" id="UP001476798">
    <property type="component" value="Unassembled WGS sequence"/>
</dbReference>
<dbReference type="Pfam" id="PF22065">
    <property type="entry name" value="Cep192_D7"/>
    <property type="match status" value="1"/>
</dbReference>
<evidence type="ECO:0000313" key="5">
    <source>
        <dbReference type="Proteomes" id="UP001476798"/>
    </source>
</evidence>
<dbReference type="PANTHER" id="PTHR16029:SF11">
    <property type="entry name" value="CENTROSOMAL PROTEIN OF 192 KDA"/>
    <property type="match status" value="1"/>
</dbReference>
<accession>A0ABV0NN94</accession>
<dbReference type="EMBL" id="JAHRIO010040855">
    <property type="protein sequence ID" value="MEQ2171672.1"/>
    <property type="molecule type" value="Genomic_DNA"/>
</dbReference>
<dbReference type="InterPro" id="IPR054091">
    <property type="entry name" value="Cep192-like_D5"/>
</dbReference>
<reference evidence="4 5" key="1">
    <citation type="submission" date="2021-06" db="EMBL/GenBank/DDBJ databases">
        <authorList>
            <person name="Palmer J.M."/>
        </authorList>
    </citation>
    <scope>NUCLEOTIDE SEQUENCE [LARGE SCALE GENOMIC DNA]</scope>
    <source>
        <strain evidence="4 5">GA_2019</strain>
        <tissue evidence="4">Muscle</tissue>
    </source>
</reference>
<protein>
    <submittedName>
        <fullName evidence="4">Uncharacterized protein</fullName>
    </submittedName>
</protein>
<comment type="caution">
    <text evidence="4">The sequence shown here is derived from an EMBL/GenBank/DDBJ whole genome shotgun (WGS) entry which is preliminary data.</text>
</comment>
<feature type="domain" description="Cep192-like" evidence="3">
    <location>
        <begin position="69"/>
        <end position="224"/>
    </location>
</feature>
<sequence length="386" mass="42493">DPGVVLLIYLLFLCFSAPELVQPRRGPNPTWRAVHSTQGGCNRPLALCSHQGGLHIPLSGYGGTSNIILEDQRKHADGYVATLPDVAVGCVSKVCLCVRNTGSRAAFIKAVAFSDVPSRSLVLASVMSLAPSQFVLKERTQEVITILMKSSQREASLCESASTPLATVCLFCGDEVSRQQYRRLLQSKPEAGRKALSENSLLKNIDFNERFLGEESVTEDGPSSTSQVQIRNNASRELNFDLSWPAHCLTITPEHGVIEPQYLSVSPACSGCYSCAACGPTRHQAIGNPTDTSQPGGNEQQDHHLSSHFFRRNIRCSRVSGTLGAHEKIQVPVTFLPRDRGTYVQFWDMECHPVSEPRQKSRIRFQLSGTVRTNFLFWALTKYSNA</sequence>
<name>A0ABV0NN94_9TELE</name>
<evidence type="ECO:0000259" key="3">
    <source>
        <dbReference type="Pfam" id="PF22074"/>
    </source>
</evidence>
<evidence type="ECO:0000256" key="1">
    <source>
        <dbReference type="SAM" id="SignalP"/>
    </source>
</evidence>
<dbReference type="Pfam" id="PF22074">
    <property type="entry name" value="Cep192_D5"/>
    <property type="match status" value="1"/>
</dbReference>
<gene>
    <name evidence="4" type="ORF">GOODEAATRI_013175</name>
</gene>
<keyword evidence="5" id="KW-1185">Reference proteome</keyword>
<keyword evidence="1" id="KW-0732">Signal</keyword>
<feature type="signal peptide" evidence="1">
    <location>
        <begin position="1"/>
        <end position="23"/>
    </location>
</feature>
<dbReference type="InterPro" id="IPR039103">
    <property type="entry name" value="Spd-2/CEP192"/>
</dbReference>
<evidence type="ECO:0000313" key="4">
    <source>
        <dbReference type="EMBL" id="MEQ2171672.1"/>
    </source>
</evidence>
<dbReference type="InterPro" id="IPR054087">
    <property type="entry name" value="Cep192-like_D7"/>
</dbReference>